<protein>
    <submittedName>
        <fullName evidence="1">Uncharacterized protein</fullName>
    </submittedName>
</protein>
<organism evidence="1 2">
    <name type="scientific">Coccomyxa viridis</name>
    <dbReference type="NCBI Taxonomy" id="1274662"/>
    <lineage>
        <taxon>Eukaryota</taxon>
        <taxon>Viridiplantae</taxon>
        <taxon>Chlorophyta</taxon>
        <taxon>core chlorophytes</taxon>
        <taxon>Trebouxiophyceae</taxon>
        <taxon>Trebouxiophyceae incertae sedis</taxon>
        <taxon>Coccomyxaceae</taxon>
        <taxon>Coccomyxa</taxon>
    </lineage>
</organism>
<evidence type="ECO:0000313" key="2">
    <source>
        <dbReference type="Proteomes" id="UP001314263"/>
    </source>
</evidence>
<evidence type="ECO:0000313" key="1">
    <source>
        <dbReference type="EMBL" id="CAK0776011.1"/>
    </source>
</evidence>
<keyword evidence="2" id="KW-1185">Reference proteome</keyword>
<dbReference type="Proteomes" id="UP001314263">
    <property type="component" value="Unassembled WGS sequence"/>
</dbReference>
<proteinExistence type="predicted"/>
<dbReference type="AlphaFoldDB" id="A0AAV1I477"/>
<accession>A0AAV1I477</accession>
<dbReference type="EMBL" id="CAUYUE010000005">
    <property type="protein sequence ID" value="CAK0776011.1"/>
    <property type="molecule type" value="Genomic_DNA"/>
</dbReference>
<comment type="caution">
    <text evidence="1">The sequence shown here is derived from an EMBL/GenBank/DDBJ whole genome shotgun (WGS) entry which is preliminary data.</text>
</comment>
<name>A0AAV1I477_9CHLO</name>
<sequence>MSPAEGYISLIQEDITSWITAQHIVEVTVGKRTSWGFDARLDATTYYNLYAYFFYRNEWVERTFETFHVYDHDHGDSVVRVNQDGFKFRHIRLPVALEYLVAQAPMSTDLQISVHQERRDARVLLPRPSDRETFSKCAVDEIILAYNEAFSLCFQRIMNLRTLHVTHTVRMLIKPDIASTYAFVPSVGLMLRYFSEMSEIVQLSAEGCKDLPSQRCTEIAQKAAQFAEEEEVNGAAFSRIRVEVGPSS</sequence>
<reference evidence="1 2" key="1">
    <citation type="submission" date="2023-10" db="EMBL/GenBank/DDBJ databases">
        <authorList>
            <person name="Maclean D."/>
            <person name="Macfadyen A."/>
        </authorList>
    </citation>
    <scope>NUCLEOTIDE SEQUENCE [LARGE SCALE GENOMIC DNA]</scope>
</reference>
<gene>
    <name evidence="1" type="ORF">CVIRNUC_004330</name>
</gene>